<comment type="subcellular location">
    <subcellularLocation>
        <location evidence="1">Membrane</location>
    </subcellularLocation>
</comment>
<feature type="compositionally biased region" description="Low complexity" evidence="5">
    <location>
        <begin position="356"/>
        <end position="366"/>
    </location>
</feature>
<evidence type="ECO:0000313" key="8">
    <source>
        <dbReference type="Proteomes" id="UP001491310"/>
    </source>
</evidence>
<feature type="domain" description="Ubiquitin-like" evidence="6">
    <location>
        <begin position="11"/>
        <end position="92"/>
    </location>
</feature>
<dbReference type="PANTHER" id="PTHR12943">
    <property type="entry name" value="HOMOCYSTEINE-RESPONSIVE ENDOPLASMIC RETICULUM-RESIDENT UNIQUITIN-LIKE DOMAIN HERPUD PROTEIN FAMILY MEMBER"/>
    <property type="match status" value="1"/>
</dbReference>
<evidence type="ECO:0000259" key="6">
    <source>
        <dbReference type="PROSITE" id="PS50053"/>
    </source>
</evidence>
<evidence type="ECO:0000256" key="2">
    <source>
        <dbReference type="ARBA" id="ARBA00022692"/>
    </source>
</evidence>
<feature type="compositionally biased region" description="Low complexity" evidence="5">
    <location>
        <begin position="189"/>
        <end position="215"/>
    </location>
</feature>
<feature type="compositionally biased region" description="Polar residues" evidence="5">
    <location>
        <begin position="121"/>
        <end position="131"/>
    </location>
</feature>
<dbReference type="Gene3D" id="3.10.20.90">
    <property type="entry name" value="Phosphatidylinositol 3-kinase Catalytic Subunit, Chain A, domain 1"/>
    <property type="match status" value="1"/>
</dbReference>
<name>A0ABR2YVD4_9CHLO</name>
<reference evidence="7 8" key="1">
    <citation type="journal article" date="2024" name="Nat. Commun.">
        <title>Phylogenomics reveals the evolutionary origins of lichenization in chlorophyte algae.</title>
        <authorList>
            <person name="Puginier C."/>
            <person name="Libourel C."/>
            <person name="Otte J."/>
            <person name="Skaloud P."/>
            <person name="Haon M."/>
            <person name="Grisel S."/>
            <person name="Petersen M."/>
            <person name="Berrin J.G."/>
            <person name="Delaux P.M."/>
            <person name="Dal Grande F."/>
            <person name="Keller J."/>
        </authorList>
    </citation>
    <scope>NUCLEOTIDE SEQUENCE [LARGE SCALE GENOMIC DNA]</scope>
    <source>
        <strain evidence="7 8">SAG 216-7</strain>
    </source>
</reference>
<keyword evidence="2" id="KW-0812">Transmembrane</keyword>
<dbReference type="SUPFAM" id="SSF54236">
    <property type="entry name" value="Ubiquitin-like"/>
    <property type="match status" value="1"/>
</dbReference>
<dbReference type="Proteomes" id="UP001491310">
    <property type="component" value="Unassembled WGS sequence"/>
</dbReference>
<feature type="region of interest" description="Disordered" evidence="5">
    <location>
        <begin position="477"/>
        <end position="501"/>
    </location>
</feature>
<evidence type="ECO:0000313" key="7">
    <source>
        <dbReference type="EMBL" id="KAK9915349.1"/>
    </source>
</evidence>
<evidence type="ECO:0000256" key="5">
    <source>
        <dbReference type="SAM" id="MobiDB-lite"/>
    </source>
</evidence>
<dbReference type="InterPro" id="IPR000626">
    <property type="entry name" value="Ubiquitin-like_dom"/>
</dbReference>
<dbReference type="PROSITE" id="PS50053">
    <property type="entry name" value="UBIQUITIN_2"/>
    <property type="match status" value="1"/>
</dbReference>
<dbReference type="InterPro" id="IPR029071">
    <property type="entry name" value="Ubiquitin-like_domsf"/>
</dbReference>
<keyword evidence="8" id="KW-1185">Reference proteome</keyword>
<dbReference type="PANTHER" id="PTHR12943:SF27">
    <property type="entry name" value="HOMOCYSTEINE-INDUCED ENDOPLASMIC RETICULUM PROTEIN, ISOFORM A"/>
    <property type="match status" value="1"/>
</dbReference>
<dbReference type="EMBL" id="JALJOT010000005">
    <property type="protein sequence ID" value="KAK9915349.1"/>
    <property type="molecule type" value="Genomic_DNA"/>
</dbReference>
<dbReference type="InterPro" id="IPR039751">
    <property type="entry name" value="HERPUD1/2"/>
</dbReference>
<accession>A0ABR2YVD4</accession>
<sequence>MDGAPSAPADIPFVVKRPALTNRKDLQMKLFSDATLMDVKAQLSKVYDDHPPPATITVIFAGKVLKDDSMQLKDVFASVTDIGILPALHVVVRAFGADPPPAAATAAAAQPFSFTAAPRNAQRQTQPQSTLRLGPRRTPEVHAAMAAAVRRSVDAAASAGEAASAADKGKAPAASASATPSEPVPQPLSPSVSPTLPNQQSASSSLPQPELPPQLVNNPAMAAAFSAAFAALTSPTAIHNLGVPQRGFLQPQMPFQGQGTPQQALLDALMSGQPLQQQHPFPHLQPIFPQPISYMPVLGLVQPPPSENGQQQQPHYAPVLAPVVPMMMPYGMMPYSAGPLHFATQPHPQPMPPGQHPQQQQQQAQPRMNVQNLFQGVPGIGMWPQQAGAAAAAAARPARGARERRPRQVRVRMVQINLRAILQLAVMGIILYQHCPPGRFLLFATVGLALYVMGPAPLRRAWQRLLAMLPPMHGPGQQDAGMGGAAAAGPAPANGGAPAAAAGAGARPVAPAAAAAAGQMGQARPRGFVQEVQALIIGFFTSLLPGFNINPEDAAAFAAAQQVANRNEAMAAAREHRD</sequence>
<protein>
    <recommendedName>
        <fullName evidence="6">Ubiquitin-like domain-containing protein</fullName>
    </recommendedName>
</protein>
<proteinExistence type="predicted"/>
<keyword evidence="3" id="KW-1133">Transmembrane helix</keyword>
<feature type="region of interest" description="Disordered" evidence="5">
    <location>
        <begin position="160"/>
        <end position="215"/>
    </location>
</feature>
<feature type="region of interest" description="Disordered" evidence="5">
    <location>
        <begin position="115"/>
        <end position="137"/>
    </location>
</feature>
<evidence type="ECO:0000256" key="1">
    <source>
        <dbReference type="ARBA" id="ARBA00004370"/>
    </source>
</evidence>
<feature type="compositionally biased region" description="Low complexity" evidence="5">
    <location>
        <begin position="487"/>
        <end position="501"/>
    </location>
</feature>
<feature type="compositionally biased region" description="Low complexity" evidence="5">
    <location>
        <begin position="160"/>
        <end position="181"/>
    </location>
</feature>
<evidence type="ECO:0000256" key="3">
    <source>
        <dbReference type="ARBA" id="ARBA00022989"/>
    </source>
</evidence>
<comment type="caution">
    <text evidence="7">The sequence shown here is derived from an EMBL/GenBank/DDBJ whole genome shotgun (WGS) entry which is preliminary data.</text>
</comment>
<evidence type="ECO:0000256" key="4">
    <source>
        <dbReference type="ARBA" id="ARBA00023136"/>
    </source>
</evidence>
<gene>
    <name evidence="7" type="ORF">WJX75_007919</name>
</gene>
<feature type="region of interest" description="Disordered" evidence="5">
    <location>
        <begin position="343"/>
        <end position="366"/>
    </location>
</feature>
<keyword evidence="4" id="KW-0472">Membrane</keyword>
<organism evidence="7 8">
    <name type="scientific">Coccomyxa subellipsoidea</name>
    <dbReference type="NCBI Taxonomy" id="248742"/>
    <lineage>
        <taxon>Eukaryota</taxon>
        <taxon>Viridiplantae</taxon>
        <taxon>Chlorophyta</taxon>
        <taxon>core chlorophytes</taxon>
        <taxon>Trebouxiophyceae</taxon>
        <taxon>Trebouxiophyceae incertae sedis</taxon>
        <taxon>Coccomyxaceae</taxon>
        <taxon>Coccomyxa</taxon>
    </lineage>
</organism>